<evidence type="ECO:0008006" key="3">
    <source>
        <dbReference type="Google" id="ProtNLM"/>
    </source>
</evidence>
<proteinExistence type="predicted"/>
<sequence>MKKLDLQFLNEAGKTVTISLEQPVEPFDESAINQAMDVILTQNVISSSGGPLVSKKAARIVDRTVQEVF</sequence>
<dbReference type="Proteomes" id="UP000027980">
    <property type="component" value="Chromosome"/>
</dbReference>
<evidence type="ECO:0000313" key="2">
    <source>
        <dbReference type="Proteomes" id="UP000027980"/>
    </source>
</evidence>
<dbReference type="OrthoDB" id="2454247at2"/>
<dbReference type="HOGENOM" id="CLU_181401_4_2_9"/>
<dbReference type="Pfam" id="PF11148">
    <property type="entry name" value="DUF2922"/>
    <property type="match status" value="1"/>
</dbReference>
<dbReference type="InterPro" id="IPR021321">
    <property type="entry name" value="DUF2922"/>
</dbReference>
<dbReference type="GeneID" id="34223312"/>
<organism evidence="1 2">
    <name type="scientific">Terribacillus saccharophilus</name>
    <dbReference type="NCBI Taxonomy" id="361277"/>
    <lineage>
        <taxon>Bacteria</taxon>
        <taxon>Bacillati</taxon>
        <taxon>Bacillota</taxon>
        <taxon>Bacilli</taxon>
        <taxon>Bacillales</taxon>
        <taxon>Bacillaceae</taxon>
        <taxon>Terribacillus</taxon>
    </lineage>
</organism>
<protein>
    <recommendedName>
        <fullName evidence="3">DUF2922 domain-containing protein</fullName>
    </recommendedName>
</protein>
<dbReference type="AlphaFoldDB" id="A0A075LMD3"/>
<gene>
    <name evidence="1" type="ORF">GZ22_15590</name>
</gene>
<accession>A0A075LMD3</accession>
<dbReference type="EMBL" id="CP008876">
    <property type="protein sequence ID" value="AIF67915.1"/>
    <property type="molecule type" value="Genomic_DNA"/>
</dbReference>
<dbReference type="RefSeq" id="WP_038564190.1">
    <property type="nucleotide sequence ID" value="NZ_CP008876.1"/>
</dbReference>
<dbReference type="KEGG" id="tap:GZ22_15590"/>
<reference evidence="1 2" key="1">
    <citation type="submission" date="2014-07" db="EMBL/GenBank/DDBJ databases">
        <title>Complete genome sequence of a moderately halophilic bacterium Terribacillus aidingensis MP602, isolated from Cryptomeria fortunei in Tianmu mountain in China.</title>
        <authorList>
            <person name="Wang Y."/>
            <person name="Lu P."/>
            <person name="Zhang L."/>
        </authorList>
    </citation>
    <scope>NUCLEOTIDE SEQUENCE [LARGE SCALE GENOMIC DNA]</scope>
    <source>
        <strain evidence="1 2">MP602</strain>
    </source>
</reference>
<name>A0A075LMD3_9BACI</name>
<evidence type="ECO:0000313" key="1">
    <source>
        <dbReference type="EMBL" id="AIF67915.1"/>
    </source>
</evidence>